<dbReference type="Pfam" id="PF02934">
    <property type="entry name" value="GatB_N"/>
    <property type="match status" value="1"/>
</dbReference>
<dbReference type="AlphaFoldDB" id="A0A936F2T5"/>
<name>A0A936F2T5_9BACT</name>
<organism evidence="13 14">
    <name type="scientific">Candidatus Geothrix odensensis</name>
    <dbReference type="NCBI Taxonomy" id="2954440"/>
    <lineage>
        <taxon>Bacteria</taxon>
        <taxon>Pseudomonadati</taxon>
        <taxon>Acidobacteriota</taxon>
        <taxon>Holophagae</taxon>
        <taxon>Holophagales</taxon>
        <taxon>Holophagaceae</taxon>
        <taxon>Geothrix</taxon>
    </lineage>
</organism>
<dbReference type="InterPro" id="IPR006075">
    <property type="entry name" value="Asn/Gln-tRNA_Trfase_suB/E_cat"/>
</dbReference>
<comment type="catalytic activity">
    <reaction evidence="9 11">
        <text>L-aspartyl-tRNA(Asn) + L-glutamine + ATP + H2O = L-asparaginyl-tRNA(Asn) + L-glutamate + ADP + phosphate + 2 H(+)</text>
        <dbReference type="Rhea" id="RHEA:14513"/>
        <dbReference type="Rhea" id="RHEA-COMP:9674"/>
        <dbReference type="Rhea" id="RHEA-COMP:9677"/>
        <dbReference type="ChEBI" id="CHEBI:15377"/>
        <dbReference type="ChEBI" id="CHEBI:15378"/>
        <dbReference type="ChEBI" id="CHEBI:29985"/>
        <dbReference type="ChEBI" id="CHEBI:30616"/>
        <dbReference type="ChEBI" id="CHEBI:43474"/>
        <dbReference type="ChEBI" id="CHEBI:58359"/>
        <dbReference type="ChEBI" id="CHEBI:78515"/>
        <dbReference type="ChEBI" id="CHEBI:78516"/>
        <dbReference type="ChEBI" id="CHEBI:456216"/>
    </reaction>
</comment>
<comment type="caution">
    <text evidence="13">The sequence shown here is derived from an EMBL/GenBank/DDBJ whole genome shotgun (WGS) entry which is preliminary data.</text>
</comment>
<keyword evidence="7 11" id="KW-0648">Protein biosynthesis</keyword>
<evidence type="ECO:0000256" key="8">
    <source>
        <dbReference type="ARBA" id="ARBA00024799"/>
    </source>
</evidence>
<dbReference type="InterPro" id="IPR023168">
    <property type="entry name" value="GatB_Yqey_C_2"/>
</dbReference>
<evidence type="ECO:0000256" key="2">
    <source>
        <dbReference type="ARBA" id="ARBA00011123"/>
    </source>
</evidence>
<dbReference type="NCBIfam" id="TIGR00133">
    <property type="entry name" value="gatB"/>
    <property type="match status" value="1"/>
</dbReference>
<dbReference type="InterPro" id="IPR042114">
    <property type="entry name" value="GatB_C_1"/>
</dbReference>
<gene>
    <name evidence="11 13" type="primary">gatB</name>
    <name evidence="13" type="ORF">IPN91_10425</name>
</gene>
<dbReference type="GO" id="GO:0005524">
    <property type="term" value="F:ATP binding"/>
    <property type="evidence" value="ECO:0007669"/>
    <property type="project" value="UniProtKB-KW"/>
</dbReference>
<comment type="function">
    <text evidence="8 11">Allows the formation of correctly charged Asn-tRNA(Asn) or Gln-tRNA(Gln) through the transamidation of misacylated Asp-tRNA(Asn) or Glu-tRNA(Gln) in organisms which lack either or both of asparaginyl-tRNA or glutaminyl-tRNA synthetases. The reaction takes place in the presence of glutamine and ATP through an activated phospho-Asp-tRNA(Asn) or phospho-Glu-tRNA(Gln).</text>
</comment>
<evidence type="ECO:0000256" key="3">
    <source>
        <dbReference type="ARBA" id="ARBA00016923"/>
    </source>
</evidence>
<evidence type="ECO:0000313" key="14">
    <source>
        <dbReference type="Proteomes" id="UP000709959"/>
    </source>
</evidence>
<dbReference type="InterPro" id="IPR017959">
    <property type="entry name" value="Asn/Gln-tRNA_amidoTrfase_suB/E"/>
</dbReference>
<feature type="domain" description="Asn/Gln amidotransferase" evidence="12">
    <location>
        <begin position="335"/>
        <end position="483"/>
    </location>
</feature>
<keyword evidence="6 11" id="KW-0067">ATP-binding</keyword>
<protein>
    <recommendedName>
        <fullName evidence="3 11">Aspartyl/glutamyl-tRNA(Asn/Gln) amidotransferase subunit B</fullName>
        <shortName evidence="11">Asp/Glu-ADT subunit B</shortName>
        <ecNumber evidence="11">6.3.5.-</ecNumber>
    </recommendedName>
</protein>
<evidence type="ECO:0000313" key="13">
    <source>
        <dbReference type="EMBL" id="MBK8573043.1"/>
    </source>
</evidence>
<evidence type="ECO:0000256" key="5">
    <source>
        <dbReference type="ARBA" id="ARBA00022741"/>
    </source>
</evidence>
<dbReference type="NCBIfam" id="NF004012">
    <property type="entry name" value="PRK05477.1-2"/>
    <property type="match status" value="1"/>
</dbReference>
<evidence type="ECO:0000256" key="7">
    <source>
        <dbReference type="ARBA" id="ARBA00022917"/>
    </source>
</evidence>
<dbReference type="SUPFAM" id="SSF89095">
    <property type="entry name" value="GatB/YqeY motif"/>
    <property type="match status" value="1"/>
</dbReference>
<evidence type="ECO:0000256" key="10">
    <source>
        <dbReference type="ARBA" id="ARBA00047913"/>
    </source>
</evidence>
<dbReference type="HAMAP" id="MF_00121">
    <property type="entry name" value="GatB"/>
    <property type="match status" value="1"/>
</dbReference>
<dbReference type="Proteomes" id="UP000709959">
    <property type="component" value="Unassembled WGS sequence"/>
</dbReference>
<dbReference type="InterPro" id="IPR004413">
    <property type="entry name" value="GatB"/>
</dbReference>
<comment type="similarity">
    <text evidence="1 11">Belongs to the GatB/GatE family. GatB subfamily.</text>
</comment>
<dbReference type="InterPro" id="IPR014746">
    <property type="entry name" value="Gln_synth/guanido_kin_cat_dom"/>
</dbReference>
<dbReference type="EMBL" id="JADKCH010000011">
    <property type="protein sequence ID" value="MBK8573043.1"/>
    <property type="molecule type" value="Genomic_DNA"/>
</dbReference>
<keyword evidence="4 11" id="KW-0436">Ligase</keyword>
<evidence type="ECO:0000256" key="9">
    <source>
        <dbReference type="ARBA" id="ARBA00047380"/>
    </source>
</evidence>
<proteinExistence type="inferred from homology"/>
<accession>A0A936F2T5</accession>
<dbReference type="Gene3D" id="1.10.150.380">
    <property type="entry name" value="GatB domain, N-terminal subdomain"/>
    <property type="match status" value="1"/>
</dbReference>
<dbReference type="EC" id="6.3.5.-" evidence="11"/>
<reference evidence="13 14" key="1">
    <citation type="submission" date="2020-10" db="EMBL/GenBank/DDBJ databases">
        <title>Connecting structure to function with the recovery of over 1000 high-quality activated sludge metagenome-assembled genomes encoding full-length rRNA genes using long-read sequencing.</title>
        <authorList>
            <person name="Singleton C.M."/>
            <person name="Petriglieri F."/>
            <person name="Kristensen J.M."/>
            <person name="Kirkegaard R.H."/>
            <person name="Michaelsen T.Y."/>
            <person name="Andersen M.H."/>
            <person name="Karst S.M."/>
            <person name="Dueholm M.S."/>
            <person name="Nielsen P.H."/>
            <person name="Albertsen M."/>
        </authorList>
    </citation>
    <scope>NUCLEOTIDE SEQUENCE [LARGE SCALE GENOMIC DNA]</scope>
    <source>
        <strain evidence="13">OdNE_18-Q3-R46-58_MAXAC.008</strain>
    </source>
</reference>
<keyword evidence="5 11" id="KW-0547">Nucleotide-binding</keyword>
<sequence length="486" mass="51807">MKAGYEAVIGLEVHVQLRTRSKMFCACQNLTGAPPNSLTCPVCLGLPGALPALNAEAVRMALGLGLAVEAEIRPCSAFYRKQYFYPDLPKGYQITQGPVALVENGHLDIPGDPRVRGAEAPVRIRIERAHLEEDAGKSHHDLDGGASHVDLNRAGVPLLEVVGAPDLRSAAEASDYLKTLHRLVVGLGICDGNLEEGSFRCDANVSVRPIGSVGFGTRVEVKNLNSFRFVRQALEYELARQTTLLERGASVQMETRGWDAAAGETRTQRTKEAAMDYRYFPEPDLPLLTIEPAEIEAARAALPELPEQRIRRWREAYGLGLDEAQTLAQSPAFAAYFEAVASLAGSGRGAAAWMLGEVSRTLNECGAPIEAFPVTPEALAGLVRLVEARTLGFGAAKDQVFPALLAGEGTADAIVAARGLAQVSDRGAIEGLVARVLEANPGPVAQIRGGKESLKGFLVGQVLKAGQGRLDARLVNEVLGEALAKP</sequence>
<evidence type="ECO:0000256" key="1">
    <source>
        <dbReference type="ARBA" id="ARBA00005306"/>
    </source>
</evidence>
<dbReference type="GO" id="GO:0006412">
    <property type="term" value="P:translation"/>
    <property type="evidence" value="ECO:0007669"/>
    <property type="project" value="UniProtKB-UniRule"/>
</dbReference>
<dbReference type="Pfam" id="PF02637">
    <property type="entry name" value="GatB_Yqey"/>
    <property type="match status" value="1"/>
</dbReference>
<dbReference type="SUPFAM" id="SSF55931">
    <property type="entry name" value="Glutamine synthetase/guanido kinase"/>
    <property type="match status" value="1"/>
</dbReference>
<dbReference type="FunFam" id="1.10.10.410:FF:000001">
    <property type="entry name" value="Aspartyl/glutamyl-tRNA(Asn/Gln) amidotransferase subunit B"/>
    <property type="match status" value="1"/>
</dbReference>
<comment type="subunit">
    <text evidence="2 11">Heterotrimer of A, B and C subunits.</text>
</comment>
<comment type="catalytic activity">
    <reaction evidence="10 11">
        <text>L-glutamyl-tRNA(Gln) + L-glutamine + ATP + H2O = L-glutaminyl-tRNA(Gln) + L-glutamate + ADP + phosphate + H(+)</text>
        <dbReference type="Rhea" id="RHEA:17521"/>
        <dbReference type="Rhea" id="RHEA-COMP:9681"/>
        <dbReference type="Rhea" id="RHEA-COMP:9684"/>
        <dbReference type="ChEBI" id="CHEBI:15377"/>
        <dbReference type="ChEBI" id="CHEBI:15378"/>
        <dbReference type="ChEBI" id="CHEBI:29985"/>
        <dbReference type="ChEBI" id="CHEBI:30616"/>
        <dbReference type="ChEBI" id="CHEBI:43474"/>
        <dbReference type="ChEBI" id="CHEBI:58359"/>
        <dbReference type="ChEBI" id="CHEBI:78520"/>
        <dbReference type="ChEBI" id="CHEBI:78521"/>
        <dbReference type="ChEBI" id="CHEBI:456216"/>
    </reaction>
</comment>
<dbReference type="Gene3D" id="1.10.10.410">
    <property type="match status" value="1"/>
</dbReference>
<dbReference type="InterPro" id="IPR018027">
    <property type="entry name" value="Asn/Gln_amidotransferase"/>
</dbReference>
<dbReference type="GO" id="GO:0050567">
    <property type="term" value="F:glutaminyl-tRNA synthase (glutamine-hydrolyzing) activity"/>
    <property type="evidence" value="ECO:0007669"/>
    <property type="project" value="UniProtKB-UniRule"/>
</dbReference>
<dbReference type="PANTHER" id="PTHR11659">
    <property type="entry name" value="GLUTAMYL-TRNA GLN AMIDOTRANSFERASE SUBUNIT B MITOCHONDRIAL AND PROKARYOTIC PET112-RELATED"/>
    <property type="match status" value="1"/>
</dbReference>
<evidence type="ECO:0000256" key="6">
    <source>
        <dbReference type="ARBA" id="ARBA00022840"/>
    </source>
</evidence>
<evidence type="ECO:0000256" key="11">
    <source>
        <dbReference type="HAMAP-Rule" id="MF_00121"/>
    </source>
</evidence>
<dbReference type="PANTHER" id="PTHR11659:SF0">
    <property type="entry name" value="GLUTAMYL-TRNA(GLN) AMIDOTRANSFERASE SUBUNIT B, MITOCHONDRIAL"/>
    <property type="match status" value="1"/>
</dbReference>
<dbReference type="SMART" id="SM00845">
    <property type="entry name" value="GatB_Yqey"/>
    <property type="match status" value="1"/>
</dbReference>
<dbReference type="GO" id="GO:0070681">
    <property type="term" value="P:glutaminyl-tRNAGln biosynthesis via transamidation"/>
    <property type="evidence" value="ECO:0007669"/>
    <property type="project" value="TreeGrafter"/>
</dbReference>
<dbReference type="InterPro" id="IPR003789">
    <property type="entry name" value="Asn/Gln_tRNA_amidoTrase-B-like"/>
</dbReference>
<evidence type="ECO:0000256" key="4">
    <source>
        <dbReference type="ARBA" id="ARBA00022598"/>
    </source>
</evidence>
<evidence type="ECO:0000259" key="12">
    <source>
        <dbReference type="SMART" id="SM00845"/>
    </source>
</evidence>
<dbReference type="NCBIfam" id="NF004014">
    <property type="entry name" value="PRK05477.1-4"/>
    <property type="match status" value="1"/>
</dbReference>